<keyword evidence="3" id="KW-0614">Plasmid</keyword>
<dbReference type="InterPro" id="IPR025669">
    <property type="entry name" value="AAA_dom"/>
</dbReference>
<dbReference type="PANTHER" id="PTHR13696">
    <property type="entry name" value="P-LOOP CONTAINING NUCLEOSIDE TRIPHOSPHATE HYDROLASE"/>
    <property type="match status" value="1"/>
</dbReference>
<dbReference type="CDD" id="cd02042">
    <property type="entry name" value="ParAB_family"/>
    <property type="match status" value="1"/>
</dbReference>
<dbReference type="SUPFAM" id="SSF52540">
    <property type="entry name" value="P-loop containing nucleoside triphosphate hydrolases"/>
    <property type="match status" value="1"/>
</dbReference>
<evidence type="ECO:0000313" key="3">
    <source>
        <dbReference type="EMBL" id="UPM45083.1"/>
    </source>
</evidence>
<dbReference type="InterPro" id="IPR027417">
    <property type="entry name" value="P-loop_NTPase"/>
</dbReference>
<dbReference type="Pfam" id="PF13614">
    <property type="entry name" value="AAA_31"/>
    <property type="match status" value="1"/>
</dbReference>
<evidence type="ECO:0000259" key="2">
    <source>
        <dbReference type="Pfam" id="PF13614"/>
    </source>
</evidence>
<evidence type="ECO:0000313" key="4">
    <source>
        <dbReference type="Proteomes" id="UP000831768"/>
    </source>
</evidence>
<accession>A0A8U0AB01</accession>
<feature type="region of interest" description="Disordered" evidence="1">
    <location>
        <begin position="271"/>
        <end position="299"/>
    </location>
</feature>
<dbReference type="Gene3D" id="3.40.50.300">
    <property type="entry name" value="P-loop containing nucleotide triphosphate hydrolases"/>
    <property type="match status" value="1"/>
</dbReference>
<dbReference type="KEGG" id="haad:MW046_17125"/>
<feature type="domain" description="AAA" evidence="2">
    <location>
        <begin position="9"/>
        <end position="164"/>
    </location>
</feature>
<geneLocation type="plasmid" evidence="3 4">
    <name>unnamed3</name>
</geneLocation>
<dbReference type="EMBL" id="CP096022">
    <property type="protein sequence ID" value="UPM45083.1"/>
    <property type="molecule type" value="Genomic_DNA"/>
</dbReference>
<dbReference type="PANTHER" id="PTHR13696:SF99">
    <property type="entry name" value="COBYRINIC ACID AC-DIAMIDE SYNTHASE"/>
    <property type="match status" value="1"/>
</dbReference>
<reference evidence="3" key="1">
    <citation type="submission" date="2022-04" db="EMBL/GenBank/DDBJ databases">
        <title>Halocatena sp. nov., isolated from a salt lake.</title>
        <authorList>
            <person name="Cui H.-L."/>
        </authorList>
    </citation>
    <scope>NUCLEOTIDE SEQUENCE</scope>
    <source>
        <strain evidence="3">AD-1</strain>
        <plasmid evidence="3">unnamed3</plasmid>
    </source>
</reference>
<gene>
    <name evidence="3" type="ORF">MW046_17125</name>
</gene>
<dbReference type="RefSeq" id="WP_247995737.1">
    <property type="nucleotide sequence ID" value="NZ_CP096022.1"/>
</dbReference>
<dbReference type="GeneID" id="71929806"/>
<sequence>MTATDTTPEVIAVSFQKGGTGKTFTSMNLAGGLAARGFDVLLVDFDPQGTLTANLGKREQYFDIDALSLDEILLDPKKWEQVTDLIQTDHEEFDFIPSNQSFNGNKTPLDSADAGEHRFGRLLKHIERDYHYVVCDCPPDFSPYAKNPVTAGEKVVVPMIPETEMPHSVDLLFDQYDVLEMMHDLNIEYPAFLMTYTSTKMTNENKRIIEWFEESFDEKGIITDHRAAFARAKKSQNSVYAHSESLRNDELVQYDELVQLVLEQTSPPSLGIDVEAAKNTSVDEIRRQPDEAHEQPANA</sequence>
<proteinExistence type="predicted"/>
<name>A0A8U0AB01_9EURY</name>
<evidence type="ECO:0000256" key="1">
    <source>
        <dbReference type="SAM" id="MobiDB-lite"/>
    </source>
</evidence>
<feature type="compositionally biased region" description="Basic and acidic residues" evidence="1">
    <location>
        <begin position="281"/>
        <end position="299"/>
    </location>
</feature>
<protein>
    <submittedName>
        <fullName evidence="3">ParA family protein</fullName>
    </submittedName>
</protein>
<dbReference type="Proteomes" id="UP000831768">
    <property type="component" value="Plasmid unnamed3"/>
</dbReference>
<dbReference type="AlphaFoldDB" id="A0A8U0AB01"/>
<dbReference type="InterPro" id="IPR050678">
    <property type="entry name" value="DNA_Partitioning_ATPase"/>
</dbReference>
<keyword evidence="4" id="KW-1185">Reference proteome</keyword>
<organism evidence="3 4">
    <name type="scientific">Halocatena salina</name>
    <dbReference type="NCBI Taxonomy" id="2934340"/>
    <lineage>
        <taxon>Archaea</taxon>
        <taxon>Methanobacteriati</taxon>
        <taxon>Methanobacteriota</taxon>
        <taxon>Stenosarchaea group</taxon>
        <taxon>Halobacteria</taxon>
        <taxon>Halobacteriales</taxon>
        <taxon>Natronomonadaceae</taxon>
        <taxon>Halocatena</taxon>
    </lineage>
</organism>